<evidence type="ECO:0000313" key="3">
    <source>
        <dbReference type="Proteomes" id="UP001201812"/>
    </source>
</evidence>
<gene>
    <name evidence="2" type="ORF">DdX_06716</name>
</gene>
<dbReference type="AlphaFoldDB" id="A0AAD4R978"/>
<reference evidence="2" key="1">
    <citation type="submission" date="2022-01" db="EMBL/GenBank/DDBJ databases">
        <title>Genome Sequence Resource for Two Populations of Ditylenchus destructor, the Migratory Endoparasitic Phytonematode.</title>
        <authorList>
            <person name="Zhang H."/>
            <person name="Lin R."/>
            <person name="Xie B."/>
        </authorList>
    </citation>
    <scope>NUCLEOTIDE SEQUENCE</scope>
    <source>
        <strain evidence="2">BazhouSP</strain>
    </source>
</reference>
<accession>A0AAD4R978</accession>
<keyword evidence="3" id="KW-1185">Reference proteome</keyword>
<evidence type="ECO:0000313" key="2">
    <source>
        <dbReference type="EMBL" id="KAI1718295.1"/>
    </source>
</evidence>
<evidence type="ECO:0000256" key="1">
    <source>
        <dbReference type="SAM" id="MobiDB-lite"/>
    </source>
</evidence>
<sequence>MCFRGHNSKSKQDKKNKKRGSIDKNVETNSYSELVNPKEHKTIGNARGSRSKRNRDIAFSVPKPKKKTTPALDDDTQFPRAVKLKGAVSKVTPGEAPSDPDYFKPPLFSSEQETDEILSEDEDGVPDETNWMYHTKEKIMPASSAKTSKKSRKQAKSSVKEDKTAPSKQASREAKQSQESPKASKELKASKEFGRTASKDHVGASRERR</sequence>
<dbReference type="EMBL" id="JAKKPZ010000008">
    <property type="protein sequence ID" value="KAI1718295.1"/>
    <property type="molecule type" value="Genomic_DNA"/>
</dbReference>
<name>A0AAD4R978_9BILA</name>
<proteinExistence type="predicted"/>
<feature type="compositionally biased region" description="Basic residues" evidence="1">
    <location>
        <begin position="1"/>
        <end position="19"/>
    </location>
</feature>
<comment type="caution">
    <text evidence="2">The sequence shown here is derived from an EMBL/GenBank/DDBJ whole genome shotgun (WGS) entry which is preliminary data.</text>
</comment>
<feature type="compositionally biased region" description="Basic and acidic residues" evidence="1">
    <location>
        <begin position="158"/>
        <end position="209"/>
    </location>
</feature>
<organism evidence="2 3">
    <name type="scientific">Ditylenchus destructor</name>
    <dbReference type="NCBI Taxonomy" id="166010"/>
    <lineage>
        <taxon>Eukaryota</taxon>
        <taxon>Metazoa</taxon>
        <taxon>Ecdysozoa</taxon>
        <taxon>Nematoda</taxon>
        <taxon>Chromadorea</taxon>
        <taxon>Rhabditida</taxon>
        <taxon>Tylenchina</taxon>
        <taxon>Tylenchomorpha</taxon>
        <taxon>Sphaerularioidea</taxon>
        <taxon>Anguinidae</taxon>
        <taxon>Anguininae</taxon>
        <taxon>Ditylenchus</taxon>
    </lineage>
</organism>
<feature type="compositionally biased region" description="Acidic residues" evidence="1">
    <location>
        <begin position="112"/>
        <end position="126"/>
    </location>
</feature>
<dbReference type="Proteomes" id="UP001201812">
    <property type="component" value="Unassembled WGS sequence"/>
</dbReference>
<feature type="region of interest" description="Disordered" evidence="1">
    <location>
        <begin position="1"/>
        <end position="209"/>
    </location>
</feature>
<protein>
    <submittedName>
        <fullName evidence="2">Uncharacterized protein</fullName>
    </submittedName>
</protein>